<accession>C6XQ79</accession>
<protein>
    <recommendedName>
        <fullName evidence="3">DUF952 domain-containing protein</fullName>
    </recommendedName>
</protein>
<sequence>MIVGQNVIMENRLLFKILDATAWQAAIAGELVQAPVDIADGYVHFSTAFQVQETLDKWFQGEEEAVLIAFDANAFGDQLKWEVSRGNDKFPHVYGEVRANQAIKVWYMDIGPSGAPQAPDDALKFELPE</sequence>
<dbReference type="Proteomes" id="UP000002745">
    <property type="component" value="Chromosome"/>
</dbReference>
<dbReference type="InterPro" id="IPR009297">
    <property type="entry name" value="DUF952"/>
</dbReference>
<dbReference type="PANTHER" id="PTHR34129">
    <property type="entry name" value="BLR1139 PROTEIN"/>
    <property type="match status" value="1"/>
</dbReference>
<gene>
    <name evidence="1" type="ordered locus">Hbal_0902</name>
</gene>
<dbReference type="Gene3D" id="3.20.170.20">
    <property type="entry name" value="Protein of unknown function DUF952"/>
    <property type="match status" value="1"/>
</dbReference>
<evidence type="ECO:0008006" key="3">
    <source>
        <dbReference type="Google" id="ProtNLM"/>
    </source>
</evidence>
<evidence type="ECO:0000313" key="1">
    <source>
        <dbReference type="EMBL" id="ACT58596.1"/>
    </source>
</evidence>
<dbReference type="HOGENOM" id="CLU_129452_0_0_5"/>
<dbReference type="RefSeq" id="WP_015826746.1">
    <property type="nucleotide sequence ID" value="NC_012982.1"/>
</dbReference>
<dbReference type="STRING" id="582402.Hbal_0902"/>
<reference evidence="2" key="1">
    <citation type="journal article" date="2011" name="J. Bacteriol.">
        <title>Genome sequences of eight morphologically diverse alphaproteobacteria.</title>
        <authorList>
            <consortium name="US DOE Joint Genome Institute"/>
            <person name="Brown P.J."/>
            <person name="Kysela D.T."/>
            <person name="Buechlein A."/>
            <person name="Hemmerich C."/>
            <person name="Brun Y.V."/>
        </authorList>
    </citation>
    <scope>NUCLEOTIDE SEQUENCE [LARGE SCALE GENOMIC DNA]</scope>
    <source>
        <strain evidence="2">ATCC 49814 / DSM 5838 / IFAM 1418</strain>
    </source>
</reference>
<name>C6XQ79_HIRBI</name>
<dbReference type="PANTHER" id="PTHR34129:SF1">
    <property type="entry name" value="DUF952 DOMAIN-CONTAINING PROTEIN"/>
    <property type="match status" value="1"/>
</dbReference>
<evidence type="ECO:0000313" key="2">
    <source>
        <dbReference type="Proteomes" id="UP000002745"/>
    </source>
</evidence>
<dbReference type="SUPFAM" id="SSF56399">
    <property type="entry name" value="ADP-ribosylation"/>
    <property type="match status" value="1"/>
</dbReference>
<keyword evidence="2" id="KW-1185">Reference proteome</keyword>
<dbReference type="AlphaFoldDB" id="C6XQ79"/>
<organism evidence="1 2">
    <name type="scientific">Hirschia baltica (strain ATCC 49814 / DSM 5838 / IFAM 1418)</name>
    <dbReference type="NCBI Taxonomy" id="582402"/>
    <lineage>
        <taxon>Bacteria</taxon>
        <taxon>Pseudomonadati</taxon>
        <taxon>Pseudomonadota</taxon>
        <taxon>Alphaproteobacteria</taxon>
        <taxon>Hyphomonadales</taxon>
        <taxon>Hyphomonadaceae</taxon>
        <taxon>Hirschia</taxon>
    </lineage>
</organism>
<dbReference type="eggNOG" id="COG3502">
    <property type="taxonomic scope" value="Bacteria"/>
</dbReference>
<dbReference type="Pfam" id="PF06108">
    <property type="entry name" value="DUF952"/>
    <property type="match status" value="1"/>
</dbReference>
<proteinExistence type="predicted"/>
<dbReference type="EMBL" id="CP001678">
    <property type="protein sequence ID" value="ACT58596.1"/>
    <property type="molecule type" value="Genomic_DNA"/>
</dbReference>
<dbReference type="KEGG" id="hba:Hbal_0902"/>